<evidence type="ECO:0000256" key="8">
    <source>
        <dbReference type="ARBA" id="ARBA00023136"/>
    </source>
</evidence>
<dbReference type="NCBIfam" id="TIGR00077">
    <property type="entry name" value="lspA"/>
    <property type="match status" value="1"/>
</dbReference>
<evidence type="ECO:0000256" key="11">
    <source>
        <dbReference type="RuleBase" id="RU004181"/>
    </source>
</evidence>
<evidence type="ECO:0000256" key="7">
    <source>
        <dbReference type="ARBA" id="ARBA00022989"/>
    </source>
</evidence>
<keyword evidence="5 9" id="KW-0064">Aspartyl protease</keyword>
<evidence type="ECO:0000256" key="6">
    <source>
        <dbReference type="ARBA" id="ARBA00022801"/>
    </source>
</evidence>
<feature type="transmembrane region" description="Helical" evidence="9">
    <location>
        <begin position="5"/>
        <end position="28"/>
    </location>
</feature>
<feature type="transmembrane region" description="Helical" evidence="9">
    <location>
        <begin position="117"/>
        <end position="140"/>
    </location>
</feature>
<dbReference type="OrthoDB" id="9810259at2"/>
<evidence type="ECO:0000256" key="4">
    <source>
        <dbReference type="ARBA" id="ARBA00022692"/>
    </source>
</evidence>
<dbReference type="PANTHER" id="PTHR33695:SF1">
    <property type="entry name" value="LIPOPROTEIN SIGNAL PEPTIDASE"/>
    <property type="match status" value="1"/>
</dbReference>
<dbReference type="PRINTS" id="PR00781">
    <property type="entry name" value="LIPOSIGPTASE"/>
</dbReference>
<evidence type="ECO:0000313" key="12">
    <source>
        <dbReference type="EMBL" id="AWI33867.1"/>
    </source>
</evidence>
<name>A0A2U8FDF2_9HELI</name>
<keyword evidence="4 9" id="KW-0812">Transmembrane</keyword>
<dbReference type="Proteomes" id="UP000244890">
    <property type="component" value="Chromosome"/>
</dbReference>
<evidence type="ECO:0000256" key="5">
    <source>
        <dbReference type="ARBA" id="ARBA00022750"/>
    </source>
</evidence>
<accession>A0A2U8FDF2</accession>
<evidence type="ECO:0000256" key="1">
    <source>
        <dbReference type="ARBA" id="ARBA00006139"/>
    </source>
</evidence>
<dbReference type="EC" id="3.4.23.36" evidence="9"/>
<organism evidence="12 13">
    <name type="scientific">Helicobacter apodemus</name>
    <dbReference type="NCBI Taxonomy" id="135569"/>
    <lineage>
        <taxon>Bacteria</taxon>
        <taxon>Pseudomonadati</taxon>
        <taxon>Campylobacterota</taxon>
        <taxon>Epsilonproteobacteria</taxon>
        <taxon>Campylobacterales</taxon>
        <taxon>Helicobacteraceae</taxon>
        <taxon>Helicobacter</taxon>
    </lineage>
</organism>
<dbReference type="InterPro" id="IPR001872">
    <property type="entry name" value="Peptidase_A8"/>
</dbReference>
<keyword evidence="6 9" id="KW-0378">Hydrolase</keyword>
<evidence type="ECO:0000256" key="10">
    <source>
        <dbReference type="RuleBase" id="RU000594"/>
    </source>
</evidence>
<protein>
    <recommendedName>
        <fullName evidence="9">Lipoprotein signal peptidase</fullName>
        <ecNumber evidence="9">3.4.23.36</ecNumber>
    </recommendedName>
    <alternativeName>
        <fullName evidence="9">Prolipoprotein signal peptidase</fullName>
    </alternativeName>
    <alternativeName>
        <fullName evidence="9">Signal peptidase II</fullName>
        <shortName evidence="9">SPase II</shortName>
    </alternativeName>
</protein>
<gene>
    <name evidence="9" type="primary">lspA</name>
    <name evidence="12" type="ORF">CDV25_03140</name>
</gene>
<comment type="subcellular location">
    <subcellularLocation>
        <location evidence="9">Cell membrane</location>
        <topology evidence="9">Multi-pass membrane protein</topology>
    </subcellularLocation>
</comment>
<evidence type="ECO:0000256" key="2">
    <source>
        <dbReference type="ARBA" id="ARBA00022475"/>
    </source>
</evidence>
<dbReference type="GO" id="GO:0006508">
    <property type="term" value="P:proteolysis"/>
    <property type="evidence" value="ECO:0007669"/>
    <property type="project" value="UniProtKB-KW"/>
</dbReference>
<comment type="similarity">
    <text evidence="1 9 11">Belongs to the peptidase A8 family.</text>
</comment>
<sequence length="152" mass="17836">MRKSYLFFVIALTVIFVLDQCIKWFFVLSGFGYEGSIISLVLVYNKGVAFSMFAFLQGWLKYLQILLLLGIFFYLYNNKEFLREYSIPLGVIFGAGISNVFDRFIHLGVVDYIFWHYLFEFAIFNFADVMINCGVAWIFLQSFLRKPKRGNC</sequence>
<dbReference type="UniPathway" id="UPA00665"/>
<dbReference type="KEGG" id="had:CDV25_03140"/>
<evidence type="ECO:0000313" key="13">
    <source>
        <dbReference type="Proteomes" id="UP000244890"/>
    </source>
</evidence>
<dbReference type="GO" id="GO:0004190">
    <property type="term" value="F:aspartic-type endopeptidase activity"/>
    <property type="evidence" value="ECO:0007669"/>
    <property type="project" value="UniProtKB-UniRule"/>
</dbReference>
<evidence type="ECO:0000256" key="3">
    <source>
        <dbReference type="ARBA" id="ARBA00022670"/>
    </source>
</evidence>
<dbReference type="RefSeq" id="WP_108910731.1">
    <property type="nucleotide sequence ID" value="NZ_CP021886.1"/>
</dbReference>
<feature type="transmembrane region" description="Helical" evidence="9">
    <location>
        <begin position="87"/>
        <end position="105"/>
    </location>
</feature>
<dbReference type="Pfam" id="PF01252">
    <property type="entry name" value="Peptidase_A8"/>
    <property type="match status" value="1"/>
</dbReference>
<feature type="transmembrane region" description="Helical" evidence="9">
    <location>
        <begin position="48"/>
        <end position="75"/>
    </location>
</feature>
<proteinExistence type="inferred from homology"/>
<dbReference type="GO" id="GO:0005886">
    <property type="term" value="C:plasma membrane"/>
    <property type="evidence" value="ECO:0007669"/>
    <property type="project" value="UniProtKB-SubCell"/>
</dbReference>
<keyword evidence="2 9" id="KW-1003">Cell membrane</keyword>
<comment type="pathway">
    <text evidence="9">Protein modification; lipoprotein biosynthesis (signal peptide cleavage).</text>
</comment>
<reference evidence="12 13" key="1">
    <citation type="submission" date="2017-06" db="EMBL/GenBank/DDBJ databases">
        <title>Complete genome of Helicobacter apodemus.</title>
        <authorList>
            <person name="Cho S."/>
        </authorList>
    </citation>
    <scope>NUCLEOTIDE SEQUENCE [LARGE SCALE GENOMIC DNA]</scope>
    <source>
        <strain evidence="13">SNUVETPUB-15-01</strain>
    </source>
</reference>
<dbReference type="HAMAP" id="MF_00161">
    <property type="entry name" value="LspA"/>
    <property type="match status" value="1"/>
</dbReference>
<keyword evidence="8 9" id="KW-0472">Membrane</keyword>
<feature type="active site" evidence="9">
    <location>
        <position position="111"/>
    </location>
</feature>
<keyword evidence="7 9" id="KW-1133">Transmembrane helix</keyword>
<evidence type="ECO:0000256" key="9">
    <source>
        <dbReference type="HAMAP-Rule" id="MF_00161"/>
    </source>
</evidence>
<dbReference type="AlphaFoldDB" id="A0A2U8FDF2"/>
<comment type="function">
    <text evidence="9 10">This protein specifically catalyzes the removal of signal peptides from prolipoproteins.</text>
</comment>
<comment type="catalytic activity">
    <reaction evidence="9 10">
        <text>Release of signal peptides from bacterial membrane prolipoproteins. Hydrolyzes -Xaa-Yaa-Zaa-|-(S,diacylglyceryl)Cys-, in which Xaa is hydrophobic (preferably Leu), and Yaa (Ala or Ser) and Zaa (Gly or Ala) have small, neutral side chains.</text>
        <dbReference type="EC" id="3.4.23.36"/>
    </reaction>
</comment>
<dbReference type="PANTHER" id="PTHR33695">
    <property type="entry name" value="LIPOPROTEIN SIGNAL PEPTIDASE"/>
    <property type="match status" value="1"/>
</dbReference>
<dbReference type="PROSITE" id="PS00855">
    <property type="entry name" value="SPASE_II"/>
    <property type="match status" value="1"/>
</dbReference>
<feature type="active site" evidence="9">
    <location>
        <position position="128"/>
    </location>
</feature>
<keyword evidence="3 9" id="KW-0645">Protease</keyword>
<dbReference type="EMBL" id="CP021886">
    <property type="protein sequence ID" value="AWI33867.1"/>
    <property type="molecule type" value="Genomic_DNA"/>
</dbReference>